<keyword evidence="3" id="KW-1185">Reference proteome</keyword>
<comment type="caution">
    <text evidence="2">The sequence shown here is derived from an EMBL/GenBank/DDBJ whole genome shotgun (WGS) entry which is preliminary data.</text>
</comment>
<name>A0A8S1HEN7_9PELO</name>
<protein>
    <submittedName>
        <fullName evidence="2">Uncharacterized protein</fullName>
    </submittedName>
</protein>
<sequence>MINDNFSNRPSSLSMIYKSCARLNKSVNGQIVLRENPKPPTSSDQSELKSPKRASDYSDWKKCTDDALGWNDLGCYLCVCVCIERERHCLTLAYKCATTTPTTTTTTYSSHFVPPVRVLVLPLAGRHLSPFAPLFCPHNQIAITKISN</sequence>
<dbReference type="EMBL" id="CAJGYM010000052">
    <property type="protein sequence ID" value="CAD6195196.1"/>
    <property type="molecule type" value="Genomic_DNA"/>
</dbReference>
<feature type="region of interest" description="Disordered" evidence="1">
    <location>
        <begin position="31"/>
        <end position="58"/>
    </location>
</feature>
<organism evidence="2 3">
    <name type="scientific">Caenorhabditis auriculariae</name>
    <dbReference type="NCBI Taxonomy" id="2777116"/>
    <lineage>
        <taxon>Eukaryota</taxon>
        <taxon>Metazoa</taxon>
        <taxon>Ecdysozoa</taxon>
        <taxon>Nematoda</taxon>
        <taxon>Chromadorea</taxon>
        <taxon>Rhabditida</taxon>
        <taxon>Rhabditina</taxon>
        <taxon>Rhabditomorpha</taxon>
        <taxon>Rhabditoidea</taxon>
        <taxon>Rhabditidae</taxon>
        <taxon>Peloderinae</taxon>
        <taxon>Caenorhabditis</taxon>
    </lineage>
</organism>
<dbReference type="Proteomes" id="UP000835052">
    <property type="component" value="Unassembled WGS sequence"/>
</dbReference>
<evidence type="ECO:0000313" key="3">
    <source>
        <dbReference type="Proteomes" id="UP000835052"/>
    </source>
</evidence>
<gene>
    <name evidence="2" type="ORF">CAUJ_LOCUS11115</name>
</gene>
<feature type="compositionally biased region" description="Basic and acidic residues" evidence="1">
    <location>
        <begin position="46"/>
        <end position="58"/>
    </location>
</feature>
<evidence type="ECO:0000256" key="1">
    <source>
        <dbReference type="SAM" id="MobiDB-lite"/>
    </source>
</evidence>
<accession>A0A8S1HEN7</accession>
<evidence type="ECO:0000313" key="2">
    <source>
        <dbReference type="EMBL" id="CAD6195196.1"/>
    </source>
</evidence>
<dbReference type="AlphaFoldDB" id="A0A8S1HEN7"/>
<reference evidence="2" key="1">
    <citation type="submission" date="2020-10" db="EMBL/GenBank/DDBJ databases">
        <authorList>
            <person name="Kikuchi T."/>
        </authorList>
    </citation>
    <scope>NUCLEOTIDE SEQUENCE</scope>
    <source>
        <strain evidence="2">NKZ352</strain>
    </source>
</reference>
<proteinExistence type="predicted"/>